<feature type="domain" description="AB hydrolase-1" evidence="1">
    <location>
        <begin position="47"/>
        <end position="323"/>
    </location>
</feature>
<evidence type="ECO:0000313" key="3">
    <source>
        <dbReference type="Proteomes" id="UP001362999"/>
    </source>
</evidence>
<gene>
    <name evidence="2" type="ORF">R3P38DRAFT_2661779</name>
</gene>
<dbReference type="Gene3D" id="3.40.50.1820">
    <property type="entry name" value="alpha/beta hydrolase"/>
    <property type="match status" value="1"/>
</dbReference>
<evidence type="ECO:0000259" key="1">
    <source>
        <dbReference type="Pfam" id="PF12697"/>
    </source>
</evidence>
<dbReference type="Pfam" id="PF12697">
    <property type="entry name" value="Abhydrolase_6"/>
    <property type="match status" value="1"/>
</dbReference>
<dbReference type="InterPro" id="IPR029058">
    <property type="entry name" value="AB_hydrolase_fold"/>
</dbReference>
<dbReference type="PANTHER" id="PTHR43194">
    <property type="entry name" value="HYDROLASE ALPHA/BETA FOLD FAMILY"/>
    <property type="match status" value="1"/>
</dbReference>
<dbReference type="AlphaFoldDB" id="A0AAV9ZL60"/>
<keyword evidence="2" id="KW-0378">Hydrolase</keyword>
<dbReference type="EMBL" id="JAWWNJ010000133">
    <property type="protein sequence ID" value="KAK6984964.1"/>
    <property type="molecule type" value="Genomic_DNA"/>
</dbReference>
<evidence type="ECO:0000313" key="2">
    <source>
        <dbReference type="EMBL" id="KAK6984964.1"/>
    </source>
</evidence>
<comment type="caution">
    <text evidence="2">The sequence shown here is derived from an EMBL/GenBank/DDBJ whole genome shotgun (WGS) entry which is preliminary data.</text>
</comment>
<name>A0AAV9ZL60_9AGAR</name>
<accession>A0AAV9ZL60</accession>
<organism evidence="2 3">
    <name type="scientific">Favolaschia claudopus</name>
    <dbReference type="NCBI Taxonomy" id="2862362"/>
    <lineage>
        <taxon>Eukaryota</taxon>
        <taxon>Fungi</taxon>
        <taxon>Dikarya</taxon>
        <taxon>Basidiomycota</taxon>
        <taxon>Agaricomycotina</taxon>
        <taxon>Agaricomycetes</taxon>
        <taxon>Agaricomycetidae</taxon>
        <taxon>Agaricales</taxon>
        <taxon>Marasmiineae</taxon>
        <taxon>Mycenaceae</taxon>
        <taxon>Favolaschia</taxon>
    </lineage>
</organism>
<keyword evidence="3" id="KW-1185">Reference proteome</keyword>
<proteinExistence type="predicted"/>
<sequence>MVLDILPLVFDCPRSAVNFPGSGALKMTANRYTASKSATNTQGLTFIFLHGIAAHKEQWEPLIEELFFLQQNKPPHLRVREAWSLDRLNHGEAAVLNADELARNRRKGVPSAESAEGIAAFLNSEHMKGHRVVVVGHSAGSVAGVIATKYLDRSTSCIVAMILTAPAMVAPEIYHRYLEPTAAKLSEAVLQRPDTWASREEAHHWLKARFPWNVWDERVLKLYVEHGLTTTLPNTNVTLKCTKPQESLSFPDTLSQFIAIEQFQRICHSVPLHIVWGTKDHIFPEIVQGSVSDESQGRVATSVTKMVGCGHLMFQDRPGEVARVISRICDGISSVAESRVLTPAKL</sequence>
<protein>
    <submittedName>
        <fullName evidence="2">CN hydrolase domain-containing protein</fullName>
    </submittedName>
</protein>
<dbReference type="SUPFAM" id="SSF53474">
    <property type="entry name" value="alpha/beta-Hydrolases"/>
    <property type="match status" value="1"/>
</dbReference>
<dbReference type="GO" id="GO:0016787">
    <property type="term" value="F:hydrolase activity"/>
    <property type="evidence" value="ECO:0007669"/>
    <property type="project" value="UniProtKB-KW"/>
</dbReference>
<dbReference type="PANTHER" id="PTHR43194:SF2">
    <property type="entry name" value="PEROXISOMAL MEMBRANE PROTEIN LPX1"/>
    <property type="match status" value="1"/>
</dbReference>
<dbReference type="Proteomes" id="UP001362999">
    <property type="component" value="Unassembled WGS sequence"/>
</dbReference>
<reference evidence="2 3" key="1">
    <citation type="journal article" date="2024" name="J Genomics">
        <title>Draft genome sequencing and assembly of Favolaschia claudopus CIRM-BRFM 2984 isolated from oak limbs.</title>
        <authorList>
            <person name="Navarro D."/>
            <person name="Drula E."/>
            <person name="Chaduli D."/>
            <person name="Cazenave R."/>
            <person name="Ahrendt S."/>
            <person name="Wang J."/>
            <person name="Lipzen A."/>
            <person name="Daum C."/>
            <person name="Barry K."/>
            <person name="Grigoriev I.V."/>
            <person name="Favel A."/>
            <person name="Rosso M.N."/>
            <person name="Martin F."/>
        </authorList>
    </citation>
    <scope>NUCLEOTIDE SEQUENCE [LARGE SCALE GENOMIC DNA]</scope>
    <source>
        <strain evidence="2 3">CIRM-BRFM 2984</strain>
    </source>
</reference>
<dbReference type="InterPro" id="IPR000073">
    <property type="entry name" value="AB_hydrolase_1"/>
</dbReference>
<dbReference type="InterPro" id="IPR050228">
    <property type="entry name" value="Carboxylesterase_BioH"/>
</dbReference>